<evidence type="ECO:0000256" key="11">
    <source>
        <dbReference type="ARBA" id="ARBA00022968"/>
    </source>
</evidence>
<evidence type="ECO:0000256" key="9">
    <source>
        <dbReference type="ARBA" id="ARBA00022723"/>
    </source>
</evidence>
<comment type="similarity">
    <text evidence="4 18">Belongs to the glycosyltransferase 2 family. GalNAc-T subfamily.</text>
</comment>
<evidence type="ECO:0000256" key="17">
    <source>
        <dbReference type="ARBA" id="ARBA00023211"/>
    </source>
</evidence>
<dbReference type="FunFam" id="3.90.550.10:FF:000192">
    <property type="entry name" value="Polypeptide N-acetylgalactosaminyltransferase 9"/>
    <property type="match status" value="1"/>
</dbReference>
<dbReference type="AlphaFoldDB" id="A0A668A630"/>
<evidence type="ECO:0000256" key="10">
    <source>
        <dbReference type="ARBA" id="ARBA00022734"/>
    </source>
</evidence>
<evidence type="ECO:0000256" key="12">
    <source>
        <dbReference type="ARBA" id="ARBA00022989"/>
    </source>
</evidence>
<dbReference type="GO" id="GO:0006493">
    <property type="term" value="P:protein O-linked glycosylation"/>
    <property type="evidence" value="ECO:0007669"/>
    <property type="project" value="TreeGrafter"/>
</dbReference>
<keyword evidence="11" id="KW-0735">Signal-anchor</keyword>
<evidence type="ECO:0000256" key="2">
    <source>
        <dbReference type="ARBA" id="ARBA00004323"/>
    </source>
</evidence>
<keyword evidence="16" id="KW-0325">Glycoprotein</keyword>
<evidence type="ECO:0000313" key="21">
    <source>
        <dbReference type="Proteomes" id="UP000472263"/>
    </source>
</evidence>
<keyword evidence="17 18" id="KW-0464">Manganese</keyword>
<dbReference type="Ensembl" id="ENSMMDT00005044209.1">
    <property type="protein sequence ID" value="ENSMMDP00005043339.1"/>
    <property type="gene ID" value="ENSMMDG00005019938.1"/>
</dbReference>
<dbReference type="GO" id="GO:0046872">
    <property type="term" value="F:metal ion binding"/>
    <property type="evidence" value="ECO:0007669"/>
    <property type="project" value="UniProtKB-KW"/>
</dbReference>
<feature type="domain" description="Ricin B lectin" evidence="19">
    <location>
        <begin position="393"/>
        <end position="521"/>
    </location>
</feature>
<dbReference type="PANTHER" id="PTHR11675">
    <property type="entry name" value="N-ACETYLGALACTOSAMINYLTRANSFERASE"/>
    <property type="match status" value="1"/>
</dbReference>
<evidence type="ECO:0000256" key="3">
    <source>
        <dbReference type="ARBA" id="ARBA00004922"/>
    </source>
</evidence>
<evidence type="ECO:0000256" key="5">
    <source>
        <dbReference type="ARBA" id="ARBA00012644"/>
    </source>
</evidence>
<reference evidence="20" key="3">
    <citation type="submission" date="2025-09" db="UniProtKB">
        <authorList>
            <consortium name="Ensembl"/>
        </authorList>
    </citation>
    <scope>IDENTIFICATION</scope>
</reference>
<keyword evidence="8" id="KW-0812">Transmembrane</keyword>
<dbReference type="CDD" id="cd02510">
    <property type="entry name" value="pp-GalNAc-T"/>
    <property type="match status" value="1"/>
</dbReference>
<keyword evidence="10 18" id="KW-0430">Lectin</keyword>
<evidence type="ECO:0000259" key="19">
    <source>
        <dbReference type="SMART" id="SM00458"/>
    </source>
</evidence>
<protein>
    <recommendedName>
        <fullName evidence="5 18">Polypeptide N-acetylgalactosaminyltransferase</fullName>
        <ecNumber evidence="18">2.4.1.-</ecNumber>
    </recommendedName>
    <alternativeName>
        <fullName evidence="18">Protein-UDP acetylgalactosaminyltransferase</fullName>
    </alternativeName>
</protein>
<dbReference type="PROSITE" id="PS50231">
    <property type="entry name" value="RICIN_B_LECTIN"/>
    <property type="match status" value="1"/>
</dbReference>
<organism evidence="20 21">
    <name type="scientific">Myripristis murdjan</name>
    <name type="common">pinecone soldierfish</name>
    <dbReference type="NCBI Taxonomy" id="586833"/>
    <lineage>
        <taxon>Eukaryota</taxon>
        <taxon>Metazoa</taxon>
        <taxon>Chordata</taxon>
        <taxon>Craniata</taxon>
        <taxon>Vertebrata</taxon>
        <taxon>Euteleostomi</taxon>
        <taxon>Actinopterygii</taxon>
        <taxon>Neopterygii</taxon>
        <taxon>Teleostei</taxon>
        <taxon>Neoteleostei</taxon>
        <taxon>Acanthomorphata</taxon>
        <taxon>Holocentriformes</taxon>
        <taxon>Holocentridae</taxon>
        <taxon>Myripristis</taxon>
    </lineage>
</organism>
<dbReference type="InterPro" id="IPR035992">
    <property type="entry name" value="Ricin_B-like_lectins"/>
</dbReference>
<dbReference type="Proteomes" id="UP000472263">
    <property type="component" value="Chromosome 6"/>
</dbReference>
<dbReference type="InterPro" id="IPR029044">
    <property type="entry name" value="Nucleotide-diphossugar_trans"/>
</dbReference>
<keyword evidence="21" id="KW-1185">Reference proteome</keyword>
<dbReference type="GeneTree" id="ENSGT00940000160161"/>
<accession>A0A668A630</accession>
<dbReference type="PANTHER" id="PTHR11675:SF50">
    <property type="entry name" value="POLYPEPTIDE N-ACETYLGALACTOSAMINYLTRANSFERASE 8-RELATED"/>
    <property type="match status" value="1"/>
</dbReference>
<keyword evidence="12" id="KW-1133">Transmembrane helix</keyword>
<proteinExistence type="inferred from homology"/>
<evidence type="ECO:0000256" key="14">
    <source>
        <dbReference type="ARBA" id="ARBA00023136"/>
    </source>
</evidence>
<name>A0A668A630_9TELE</name>
<keyword evidence="9" id="KW-0479">Metal-binding</keyword>
<keyword evidence="15 18" id="KW-1015">Disulfide bond</keyword>
<keyword evidence="7 18" id="KW-0808">Transferase</keyword>
<gene>
    <name evidence="20" type="primary">GALNT8</name>
    <name evidence="20" type="synonym">LOC115361012</name>
</gene>
<evidence type="ECO:0000256" key="1">
    <source>
        <dbReference type="ARBA" id="ARBA00001936"/>
    </source>
</evidence>
<dbReference type="Pfam" id="PF00535">
    <property type="entry name" value="Glycos_transf_2"/>
    <property type="match status" value="1"/>
</dbReference>
<keyword evidence="13 18" id="KW-0333">Golgi apparatus</keyword>
<evidence type="ECO:0000256" key="16">
    <source>
        <dbReference type="ARBA" id="ARBA00023180"/>
    </source>
</evidence>
<dbReference type="InterPro" id="IPR045885">
    <property type="entry name" value="GalNAc-T"/>
</dbReference>
<comment type="pathway">
    <text evidence="3 18">Protein modification; protein glycosylation.</text>
</comment>
<dbReference type="GO" id="GO:0000139">
    <property type="term" value="C:Golgi membrane"/>
    <property type="evidence" value="ECO:0007669"/>
    <property type="project" value="UniProtKB-SubCell"/>
</dbReference>
<dbReference type="GO" id="GO:0004653">
    <property type="term" value="F:polypeptide N-acetylgalactosaminyltransferase activity"/>
    <property type="evidence" value="ECO:0007669"/>
    <property type="project" value="TreeGrafter"/>
</dbReference>
<dbReference type="InterPro" id="IPR001173">
    <property type="entry name" value="Glyco_trans_2-like"/>
</dbReference>
<dbReference type="UniPathway" id="UPA00378"/>
<evidence type="ECO:0000256" key="7">
    <source>
        <dbReference type="ARBA" id="ARBA00022679"/>
    </source>
</evidence>
<dbReference type="EC" id="2.4.1.-" evidence="18"/>
<dbReference type="FunFam" id="2.80.10.50:FF:000017">
    <property type="entry name" value="Polypeptide N-acetylgalactosaminyltransferase"/>
    <property type="match status" value="1"/>
</dbReference>
<evidence type="ECO:0000256" key="8">
    <source>
        <dbReference type="ARBA" id="ARBA00022692"/>
    </source>
</evidence>
<reference evidence="20" key="2">
    <citation type="submission" date="2025-08" db="UniProtKB">
        <authorList>
            <consortium name="Ensembl"/>
        </authorList>
    </citation>
    <scope>IDENTIFICATION</scope>
</reference>
<keyword evidence="6 18" id="KW-0328">Glycosyltransferase</keyword>
<dbReference type="Gene3D" id="2.80.10.50">
    <property type="match status" value="1"/>
</dbReference>
<comment type="subcellular location">
    <subcellularLocation>
        <location evidence="2 18">Golgi apparatus membrane</location>
        <topology evidence="2 18">Single-pass type II membrane protein</topology>
    </subcellularLocation>
</comment>
<evidence type="ECO:0000313" key="20">
    <source>
        <dbReference type="Ensembl" id="ENSMMDP00005043339.1"/>
    </source>
</evidence>
<evidence type="ECO:0000256" key="13">
    <source>
        <dbReference type="ARBA" id="ARBA00023034"/>
    </source>
</evidence>
<dbReference type="GO" id="GO:0030246">
    <property type="term" value="F:carbohydrate binding"/>
    <property type="evidence" value="ECO:0007669"/>
    <property type="project" value="UniProtKB-KW"/>
</dbReference>
<evidence type="ECO:0000256" key="18">
    <source>
        <dbReference type="RuleBase" id="RU361242"/>
    </source>
</evidence>
<evidence type="ECO:0000256" key="6">
    <source>
        <dbReference type="ARBA" id="ARBA00022676"/>
    </source>
</evidence>
<reference evidence="20" key="1">
    <citation type="submission" date="2019-06" db="EMBL/GenBank/DDBJ databases">
        <authorList>
            <consortium name="Wellcome Sanger Institute Data Sharing"/>
        </authorList>
    </citation>
    <scope>NUCLEOTIDE SEQUENCE [LARGE SCALE GENOMIC DNA]</scope>
</reference>
<dbReference type="SUPFAM" id="SSF50370">
    <property type="entry name" value="Ricin B-like lectins"/>
    <property type="match status" value="1"/>
</dbReference>
<evidence type="ECO:0000256" key="15">
    <source>
        <dbReference type="ARBA" id="ARBA00023157"/>
    </source>
</evidence>
<keyword evidence="14" id="KW-0472">Membrane</keyword>
<dbReference type="Gene3D" id="3.90.550.10">
    <property type="entry name" value="Spore Coat Polysaccharide Biosynthesis Protein SpsA, Chain A"/>
    <property type="match status" value="1"/>
</dbReference>
<dbReference type="SUPFAM" id="SSF53448">
    <property type="entry name" value="Nucleotide-diphospho-sugar transferases"/>
    <property type="match status" value="1"/>
</dbReference>
<dbReference type="InterPro" id="IPR000772">
    <property type="entry name" value="Ricin_B_lectin"/>
</dbReference>
<dbReference type="Pfam" id="PF00652">
    <property type="entry name" value="Ricin_B_lectin"/>
    <property type="match status" value="1"/>
</dbReference>
<dbReference type="InParanoid" id="A0A668A630"/>
<comment type="cofactor">
    <cofactor evidence="1 18">
        <name>Mn(2+)</name>
        <dbReference type="ChEBI" id="CHEBI:29035"/>
    </cofactor>
</comment>
<evidence type="ECO:0000256" key="4">
    <source>
        <dbReference type="ARBA" id="ARBA00005680"/>
    </source>
</evidence>
<sequence>IISHSLVVLVPVPVPKLYPQSPLFARWGGNLSEVEQTQAETLFQKYGYNVFLSDRLPLNREIPDTRDKRCLQKQYPNDLPELGVVLIYLDEALSVIQRAIRTIIDRTPKYLLQEIILVDDHNDLGEQLEKYIDEIHSERPGLINKVRHKQQMGLSQSRISGWEHATADVVAILDAHIEVMEGWAEPLLARIKADRTVVVTPVFDKIHFDDLHVERYIPSAHGFDWALWCMYDGFRPEWFKMNDESQPGKSPSIMGIFAADRVFLGEIGGLDGGMTIYGGENVEFGIRVWLCGGSVEVVPCSKVAHIERAHKPYARDLSPFMRRNALRVAEVWMDEYKRNVMIAWNLPLQNHGIDIGDVSERKALREKLKCKPFKWYLDNVYTKLNTWDNLLGYGAVRNSLLRTHCVDQGAIPGSIPILYGCHFQAPQYSYYNTEGEIIVGVIKSHKYNRNRCLVDPGTGSTPTLQQCELAKQSELHMHWDFHQGQEIRNRATKRCLEIAQGQNLYYELIIQQCTGQHWTIQHLIKTF</sequence>
<dbReference type="SMART" id="SM00458">
    <property type="entry name" value="RICIN"/>
    <property type="match status" value="1"/>
</dbReference>